<dbReference type="InterPro" id="IPR029063">
    <property type="entry name" value="SAM-dependent_MTases_sf"/>
</dbReference>
<dbReference type="Gene3D" id="3.40.50.150">
    <property type="entry name" value="Vaccinia Virus protein VP39"/>
    <property type="match status" value="1"/>
</dbReference>
<sequence length="266" mass="29523">MCNPPFYSSREEVLSSAEAKELGPSGICTGAETEMITPGGEAAFVRRMVQESLQLKDRCCWFTSMLGKMSSLTDVIQSLKSEKVDNYAITEFVQGKTRRWAIAWSFGDVHLPDSLARISNSALQSIMPSRNTLRQTYAQFQTAVEAKEALLKVLKSIDGVAITSRNLTSEDELLLHASQNTWSRAARRRKLIPEDPTAEPQSALPALVCRMRCSGNSSDTQDSSGHESVILECDWVQGKDRGLFESFVSHVARKLDTLARNLDVEM</sequence>
<evidence type="ECO:0008006" key="5">
    <source>
        <dbReference type="Google" id="ProtNLM"/>
    </source>
</evidence>
<proteinExistence type="predicted"/>
<dbReference type="InParanoid" id="K5WVU0"/>
<keyword evidence="2" id="KW-0808">Transferase</keyword>
<evidence type="ECO:0000313" key="3">
    <source>
        <dbReference type="EMBL" id="EKM54577.1"/>
    </source>
</evidence>
<dbReference type="PANTHER" id="PTHR13393:SF0">
    <property type="entry name" value="RNA N6-ADENOSINE-METHYLTRANSFERASE METTL16"/>
    <property type="match status" value="1"/>
</dbReference>
<dbReference type="HOGENOM" id="CLU_027534_4_0_1"/>
<evidence type="ECO:0000256" key="1">
    <source>
        <dbReference type="ARBA" id="ARBA00022603"/>
    </source>
</evidence>
<dbReference type="AlphaFoldDB" id="K5WVU0"/>
<gene>
    <name evidence="3" type="ORF">PHACADRAFT_258520</name>
</gene>
<keyword evidence="1" id="KW-0489">Methyltransferase</keyword>
<dbReference type="InterPro" id="IPR010286">
    <property type="entry name" value="METTL16/RlmF"/>
</dbReference>
<dbReference type="GO" id="GO:0008168">
    <property type="term" value="F:methyltransferase activity"/>
    <property type="evidence" value="ECO:0007669"/>
    <property type="project" value="UniProtKB-KW"/>
</dbReference>
<reference evidence="3 4" key="1">
    <citation type="journal article" date="2012" name="BMC Genomics">
        <title>Comparative genomics of the white-rot fungi, Phanerochaete carnosa and P. chrysosporium, to elucidate the genetic basis of the distinct wood types they colonize.</title>
        <authorList>
            <person name="Suzuki H."/>
            <person name="MacDonald J."/>
            <person name="Syed K."/>
            <person name="Salamov A."/>
            <person name="Hori C."/>
            <person name="Aerts A."/>
            <person name="Henrissat B."/>
            <person name="Wiebenga A."/>
            <person name="vanKuyk P.A."/>
            <person name="Barry K."/>
            <person name="Lindquist E."/>
            <person name="LaButti K."/>
            <person name="Lapidus A."/>
            <person name="Lucas S."/>
            <person name="Coutinho P."/>
            <person name="Gong Y."/>
            <person name="Samejima M."/>
            <person name="Mahadevan R."/>
            <person name="Abou-Zaid M."/>
            <person name="de Vries R.P."/>
            <person name="Igarashi K."/>
            <person name="Yadav J.S."/>
            <person name="Grigoriev I.V."/>
            <person name="Master E.R."/>
        </authorList>
    </citation>
    <scope>NUCLEOTIDE SEQUENCE [LARGE SCALE GENOMIC DNA]</scope>
    <source>
        <strain evidence="3 4">HHB-10118-sp</strain>
    </source>
</reference>
<accession>K5WVU0</accession>
<dbReference type="PANTHER" id="PTHR13393">
    <property type="entry name" value="SAM-DEPENDENT METHYLTRANSFERASE"/>
    <property type="match status" value="1"/>
</dbReference>
<evidence type="ECO:0000256" key="2">
    <source>
        <dbReference type="ARBA" id="ARBA00022679"/>
    </source>
</evidence>
<dbReference type="GeneID" id="18917135"/>
<protein>
    <recommendedName>
        <fullName evidence="5">U6 small nuclear RNA (adenine-(43)-N(6))-methyltransferase</fullName>
    </recommendedName>
</protein>
<dbReference type="GO" id="GO:0005634">
    <property type="term" value="C:nucleus"/>
    <property type="evidence" value="ECO:0007669"/>
    <property type="project" value="TreeGrafter"/>
</dbReference>
<dbReference type="Proteomes" id="UP000008370">
    <property type="component" value="Unassembled WGS sequence"/>
</dbReference>
<dbReference type="GO" id="GO:0070475">
    <property type="term" value="P:rRNA base methylation"/>
    <property type="evidence" value="ECO:0007669"/>
    <property type="project" value="TreeGrafter"/>
</dbReference>
<keyword evidence="4" id="KW-1185">Reference proteome</keyword>
<dbReference type="Pfam" id="PF05971">
    <property type="entry name" value="Methyltransf_10"/>
    <property type="match status" value="1"/>
</dbReference>
<dbReference type="FunCoup" id="K5WVU0">
    <property type="interactions" value="253"/>
</dbReference>
<dbReference type="STRING" id="650164.K5WVU0"/>
<dbReference type="EMBL" id="JH930473">
    <property type="protein sequence ID" value="EKM54577.1"/>
    <property type="molecule type" value="Genomic_DNA"/>
</dbReference>
<dbReference type="KEGG" id="pco:PHACADRAFT_258520"/>
<dbReference type="OrthoDB" id="514248at2759"/>
<name>K5WVU0_PHACS</name>
<evidence type="ECO:0000313" key="4">
    <source>
        <dbReference type="Proteomes" id="UP000008370"/>
    </source>
</evidence>
<dbReference type="RefSeq" id="XP_007397266.1">
    <property type="nucleotide sequence ID" value="XM_007397204.1"/>
</dbReference>
<organism evidence="3 4">
    <name type="scientific">Phanerochaete carnosa (strain HHB-10118-sp)</name>
    <name type="common">White-rot fungus</name>
    <name type="synonym">Peniophora carnosa</name>
    <dbReference type="NCBI Taxonomy" id="650164"/>
    <lineage>
        <taxon>Eukaryota</taxon>
        <taxon>Fungi</taxon>
        <taxon>Dikarya</taxon>
        <taxon>Basidiomycota</taxon>
        <taxon>Agaricomycotina</taxon>
        <taxon>Agaricomycetes</taxon>
        <taxon>Polyporales</taxon>
        <taxon>Phanerochaetaceae</taxon>
        <taxon>Phanerochaete</taxon>
    </lineage>
</organism>